<evidence type="ECO:0000256" key="1">
    <source>
        <dbReference type="SAM" id="MobiDB-lite"/>
    </source>
</evidence>
<feature type="compositionally biased region" description="Polar residues" evidence="1">
    <location>
        <begin position="67"/>
        <end position="78"/>
    </location>
</feature>
<gene>
    <name evidence="3" type="ORF">DAPPUDRAFT_315173</name>
</gene>
<organism evidence="3 4">
    <name type="scientific">Daphnia pulex</name>
    <name type="common">Water flea</name>
    <dbReference type="NCBI Taxonomy" id="6669"/>
    <lineage>
        <taxon>Eukaryota</taxon>
        <taxon>Metazoa</taxon>
        <taxon>Ecdysozoa</taxon>
        <taxon>Arthropoda</taxon>
        <taxon>Crustacea</taxon>
        <taxon>Branchiopoda</taxon>
        <taxon>Diplostraca</taxon>
        <taxon>Cladocera</taxon>
        <taxon>Anomopoda</taxon>
        <taxon>Daphniidae</taxon>
        <taxon>Daphnia</taxon>
    </lineage>
</organism>
<protein>
    <submittedName>
        <fullName evidence="3">Uncharacterized protein</fullName>
    </submittedName>
</protein>
<dbReference type="eggNOG" id="ENOG502SDE8">
    <property type="taxonomic scope" value="Eukaryota"/>
</dbReference>
<dbReference type="HOGENOM" id="CLU_2190652_0_0_1"/>
<feature type="chain" id="PRO_5003240982" evidence="2">
    <location>
        <begin position="22"/>
        <end position="111"/>
    </location>
</feature>
<dbReference type="STRING" id="6669.E9G8Z0"/>
<evidence type="ECO:0000256" key="2">
    <source>
        <dbReference type="SAM" id="SignalP"/>
    </source>
</evidence>
<keyword evidence="4" id="KW-1185">Reference proteome</keyword>
<dbReference type="InParanoid" id="E9G8Z0"/>
<name>E9G8Z0_DAPPU</name>
<evidence type="ECO:0000313" key="4">
    <source>
        <dbReference type="Proteomes" id="UP000000305"/>
    </source>
</evidence>
<dbReference type="PhylomeDB" id="E9G8Z0"/>
<dbReference type="EMBL" id="GL732535">
    <property type="protein sequence ID" value="EFX84189.1"/>
    <property type="molecule type" value="Genomic_DNA"/>
</dbReference>
<dbReference type="Proteomes" id="UP000000305">
    <property type="component" value="Unassembled WGS sequence"/>
</dbReference>
<proteinExistence type="predicted"/>
<dbReference type="OrthoDB" id="6368886at2759"/>
<dbReference type="AlphaFoldDB" id="E9G8Z0"/>
<dbReference type="KEGG" id="dpx:DAPPUDRAFT_315173"/>
<evidence type="ECO:0000313" key="3">
    <source>
        <dbReference type="EMBL" id="EFX84189.1"/>
    </source>
</evidence>
<keyword evidence="2" id="KW-0732">Signal</keyword>
<accession>E9G8Z0</accession>
<reference evidence="3 4" key="1">
    <citation type="journal article" date="2011" name="Science">
        <title>The ecoresponsive genome of Daphnia pulex.</title>
        <authorList>
            <person name="Colbourne J.K."/>
            <person name="Pfrender M.E."/>
            <person name="Gilbert D."/>
            <person name="Thomas W.K."/>
            <person name="Tucker A."/>
            <person name="Oakley T.H."/>
            <person name="Tokishita S."/>
            <person name="Aerts A."/>
            <person name="Arnold G.J."/>
            <person name="Basu M.K."/>
            <person name="Bauer D.J."/>
            <person name="Caceres C.E."/>
            <person name="Carmel L."/>
            <person name="Casola C."/>
            <person name="Choi J.H."/>
            <person name="Detter J.C."/>
            <person name="Dong Q."/>
            <person name="Dusheyko S."/>
            <person name="Eads B.D."/>
            <person name="Frohlich T."/>
            <person name="Geiler-Samerotte K.A."/>
            <person name="Gerlach D."/>
            <person name="Hatcher P."/>
            <person name="Jogdeo S."/>
            <person name="Krijgsveld J."/>
            <person name="Kriventseva E.V."/>
            <person name="Kultz D."/>
            <person name="Laforsch C."/>
            <person name="Lindquist E."/>
            <person name="Lopez J."/>
            <person name="Manak J.R."/>
            <person name="Muller J."/>
            <person name="Pangilinan J."/>
            <person name="Patwardhan R.P."/>
            <person name="Pitluck S."/>
            <person name="Pritham E.J."/>
            <person name="Rechtsteiner A."/>
            <person name="Rho M."/>
            <person name="Rogozin I.B."/>
            <person name="Sakarya O."/>
            <person name="Salamov A."/>
            <person name="Schaack S."/>
            <person name="Shapiro H."/>
            <person name="Shiga Y."/>
            <person name="Skalitzky C."/>
            <person name="Smith Z."/>
            <person name="Souvorov A."/>
            <person name="Sung W."/>
            <person name="Tang Z."/>
            <person name="Tsuchiya D."/>
            <person name="Tu H."/>
            <person name="Vos H."/>
            <person name="Wang M."/>
            <person name="Wolf Y.I."/>
            <person name="Yamagata H."/>
            <person name="Yamada T."/>
            <person name="Ye Y."/>
            <person name="Shaw J.R."/>
            <person name="Andrews J."/>
            <person name="Crease T.J."/>
            <person name="Tang H."/>
            <person name="Lucas S.M."/>
            <person name="Robertson H.M."/>
            <person name="Bork P."/>
            <person name="Koonin E.V."/>
            <person name="Zdobnov E.M."/>
            <person name="Grigoriev I.V."/>
            <person name="Lynch M."/>
            <person name="Boore J.L."/>
        </authorList>
    </citation>
    <scope>NUCLEOTIDE SEQUENCE [LARGE SCALE GENOMIC DNA]</scope>
</reference>
<sequence length="111" mass="11744">MASKLVLVTLFLAAVVAAASARPRFLAIPIEDIQFLRGPAPYPGFAPQQPALRVRRASPIDEERQGAASQPRASSSYGGNDYVDYGAYTGGNGAFGWYSDHPVGNHGSGSY</sequence>
<feature type="signal peptide" evidence="2">
    <location>
        <begin position="1"/>
        <end position="21"/>
    </location>
</feature>
<feature type="region of interest" description="Disordered" evidence="1">
    <location>
        <begin position="53"/>
        <end position="79"/>
    </location>
</feature>